<dbReference type="Gene3D" id="1.10.720.160">
    <property type="match status" value="1"/>
</dbReference>
<comment type="caution">
    <text evidence="1">The sequence shown here is derived from an EMBL/GenBank/DDBJ whole genome shotgun (WGS) entry which is preliminary data.</text>
</comment>
<reference evidence="1" key="1">
    <citation type="submission" date="2020-10" db="EMBL/GenBank/DDBJ databases">
        <authorList>
            <person name="Gilroy R."/>
        </authorList>
    </citation>
    <scope>NUCLEOTIDE SEQUENCE</scope>
    <source>
        <strain evidence="1">B1-20833</strain>
    </source>
</reference>
<evidence type="ECO:0008006" key="3">
    <source>
        <dbReference type="Google" id="ProtNLM"/>
    </source>
</evidence>
<protein>
    <recommendedName>
        <fullName evidence="3">ATPase BadF/BadG/BcrA/BcrD type domain-containing protein</fullName>
    </recommendedName>
</protein>
<proteinExistence type="predicted"/>
<dbReference type="PANTHER" id="PTHR43190:SF3">
    <property type="entry name" value="N-ACETYL-D-GLUCOSAMINE KINASE"/>
    <property type="match status" value="1"/>
</dbReference>
<sequence length="294" mass="31349">MEKLTLLVDAGGTKTDWALVADGEVFRYRTGGINLSVTGKERILATVIAAADQMGDKASMVSDIRYYGAGVVGRRRIVELDAVLKNVFPGVSVAYGTDLLAAAEAGLETRTGLVCILGTGSNSGVYNGRSIVANIHPGGYVLGDEGSGSFIGKALLADYIKDRLPSGIRQKLDDAYGLSYGKIVENVYMGGNPACYLASFAPFVFSCRGDDYADSLIDSSLRSFMERSLLPYGDMEMFPAGLSGVEVAVAGSVGYECMDELKCIGKEYGLVFSRFVKNPVDELAERLSSARDSR</sequence>
<organism evidence="1 2">
    <name type="scientific">Candidatus Cryptobacteroides intestinavium</name>
    <dbReference type="NCBI Taxonomy" id="2840766"/>
    <lineage>
        <taxon>Bacteria</taxon>
        <taxon>Pseudomonadati</taxon>
        <taxon>Bacteroidota</taxon>
        <taxon>Bacteroidia</taxon>
        <taxon>Bacteroidales</taxon>
        <taxon>Candidatus Cryptobacteroides</taxon>
    </lineage>
</organism>
<dbReference type="AlphaFoldDB" id="A0A9D9EUU1"/>
<dbReference type="SUPFAM" id="SSF53067">
    <property type="entry name" value="Actin-like ATPase domain"/>
    <property type="match status" value="2"/>
</dbReference>
<reference evidence="1" key="2">
    <citation type="journal article" date="2021" name="PeerJ">
        <title>Extensive microbial diversity within the chicken gut microbiome revealed by metagenomics and culture.</title>
        <authorList>
            <person name="Gilroy R."/>
            <person name="Ravi A."/>
            <person name="Getino M."/>
            <person name="Pursley I."/>
            <person name="Horton D.L."/>
            <person name="Alikhan N.F."/>
            <person name="Baker D."/>
            <person name="Gharbi K."/>
            <person name="Hall N."/>
            <person name="Watson M."/>
            <person name="Adriaenssens E.M."/>
            <person name="Foster-Nyarko E."/>
            <person name="Jarju S."/>
            <person name="Secka A."/>
            <person name="Antonio M."/>
            <person name="Oren A."/>
            <person name="Chaudhuri R.R."/>
            <person name="La Ragione R."/>
            <person name="Hildebrand F."/>
            <person name="Pallen M.J."/>
        </authorList>
    </citation>
    <scope>NUCLEOTIDE SEQUENCE</scope>
    <source>
        <strain evidence="1">B1-20833</strain>
    </source>
</reference>
<evidence type="ECO:0000313" key="2">
    <source>
        <dbReference type="Proteomes" id="UP000823661"/>
    </source>
</evidence>
<dbReference type="PANTHER" id="PTHR43190">
    <property type="entry name" value="N-ACETYL-D-GLUCOSAMINE KINASE"/>
    <property type="match status" value="1"/>
</dbReference>
<dbReference type="Proteomes" id="UP000823661">
    <property type="component" value="Unassembled WGS sequence"/>
</dbReference>
<gene>
    <name evidence="1" type="ORF">IAC06_08205</name>
</gene>
<dbReference type="InterPro" id="IPR052519">
    <property type="entry name" value="Euk-type_GlcNAc_Kinase"/>
</dbReference>
<accession>A0A9D9EUU1</accession>
<evidence type="ECO:0000313" key="1">
    <source>
        <dbReference type="EMBL" id="MBO8452842.1"/>
    </source>
</evidence>
<dbReference type="Gene3D" id="3.30.420.40">
    <property type="match status" value="2"/>
</dbReference>
<dbReference type="EMBL" id="JADIMI010000079">
    <property type="protein sequence ID" value="MBO8452842.1"/>
    <property type="molecule type" value="Genomic_DNA"/>
</dbReference>
<name>A0A9D9EUU1_9BACT</name>
<dbReference type="InterPro" id="IPR043129">
    <property type="entry name" value="ATPase_NBD"/>
</dbReference>